<dbReference type="Ensembl" id="ENSEAST00005058555.1">
    <property type="protein sequence ID" value="ENSEASP00005057924.1"/>
    <property type="gene ID" value="ENSEASG00005010949.2"/>
</dbReference>
<protein>
    <submittedName>
        <fullName evidence="2">IQ motif containing C</fullName>
    </submittedName>
</protein>
<evidence type="ECO:0000313" key="3">
    <source>
        <dbReference type="Proteomes" id="UP000694387"/>
    </source>
</evidence>
<feature type="compositionally biased region" description="Basic and acidic residues" evidence="1">
    <location>
        <begin position="295"/>
        <end position="308"/>
    </location>
</feature>
<dbReference type="InterPro" id="IPR042506">
    <property type="entry name" value="IQCC"/>
</dbReference>
<reference evidence="2" key="2">
    <citation type="submission" date="2025-08" db="UniProtKB">
        <authorList>
            <consortium name="Ensembl"/>
        </authorList>
    </citation>
    <scope>IDENTIFICATION</scope>
</reference>
<dbReference type="SMART" id="SM00015">
    <property type="entry name" value="IQ"/>
    <property type="match status" value="1"/>
</dbReference>
<feature type="region of interest" description="Disordered" evidence="1">
    <location>
        <begin position="291"/>
        <end position="394"/>
    </location>
</feature>
<feature type="compositionally biased region" description="Basic and acidic residues" evidence="1">
    <location>
        <begin position="494"/>
        <end position="515"/>
    </location>
</feature>
<dbReference type="GeneTree" id="ENSGT00390000017195"/>
<feature type="region of interest" description="Disordered" evidence="1">
    <location>
        <begin position="411"/>
        <end position="553"/>
    </location>
</feature>
<dbReference type="AlphaFoldDB" id="A0A9L0JXP9"/>
<evidence type="ECO:0000256" key="1">
    <source>
        <dbReference type="SAM" id="MobiDB-lite"/>
    </source>
</evidence>
<dbReference type="PANTHER" id="PTHR16049">
    <property type="entry name" value="IQ DOMAIN-CONTAINING PROTEIN C"/>
    <property type="match status" value="1"/>
</dbReference>
<keyword evidence="3" id="KW-1185">Reference proteome</keyword>
<feature type="compositionally biased region" description="Basic and acidic residues" evidence="1">
    <location>
        <begin position="317"/>
        <end position="335"/>
    </location>
</feature>
<dbReference type="InterPro" id="IPR000048">
    <property type="entry name" value="IQ_motif_EF-hand-BS"/>
</dbReference>
<accession>A0A9L0JXP9</accession>
<dbReference type="PROSITE" id="PS50096">
    <property type="entry name" value="IQ"/>
    <property type="match status" value="1"/>
</dbReference>
<sequence length="553" mass="62549">MGAGPALARAAPTSDALRRRRAVGARMERERLVRKVSVMQACVRGFLVRRQFQSLRAEYEAIVREIEGDLGTLQWTEGWIPRPRFLPEKAKSHRIWKAGKRVPNPEPEQWSCSPRKEPEREAIWEGMMLKKSEESPANSGSLPCRDDSSWLQDEQSRKPSQKETRDMSRMENPGISLRRSGKPLTLSGPQLSHLKSERLVLDKLHAFPSSFCLVGGNTWVDSGRVPGSNARPVPFPPSFTEAAGPGLPHSQTELQELQYHRSHLAMELLWLQQAINSRKEYLILKQTLRSPEAGQTRDDASMCPDHRSQPSPPLEDQSYRDRATGEPDHVDDSWRKVRSQPHKSPERLAATDKTTTGAKYRDPCYGKAGPQLPTPSDNQARENRLGKEPDCGKHTFGGACVQLTKLLEDQTPKGLKPRGHCSGKTKIQPPTLHEDPNIEAKSPRRPDHKELDYQRARPQKLDLSEDHVIWDRALTGPEHGGLDLWRTKPPKGQTPRDKSCRDRTSNEPSHEEWKNQRTVPWRPKPPEKLSSTGSDQTGEDHWRGRPWKTGPAG</sequence>
<dbReference type="Proteomes" id="UP000694387">
    <property type="component" value="Chromosome 5"/>
</dbReference>
<feature type="compositionally biased region" description="Basic and acidic residues" evidence="1">
    <location>
        <begin position="379"/>
        <end position="393"/>
    </location>
</feature>
<dbReference type="PANTHER" id="PTHR16049:SF8">
    <property type="entry name" value="IQ DOMAIN-CONTAINING PROTEIN C"/>
    <property type="match status" value="1"/>
</dbReference>
<feature type="region of interest" description="Disordered" evidence="1">
    <location>
        <begin position="132"/>
        <end position="189"/>
    </location>
</feature>
<name>A0A9L0JXP9_EQUAS</name>
<reference evidence="2" key="3">
    <citation type="submission" date="2025-09" db="UniProtKB">
        <authorList>
            <consortium name="Ensembl"/>
        </authorList>
    </citation>
    <scope>IDENTIFICATION</scope>
</reference>
<feature type="compositionally biased region" description="Basic and acidic residues" evidence="1">
    <location>
        <begin position="144"/>
        <end position="169"/>
    </location>
</feature>
<feature type="compositionally biased region" description="Basic and acidic residues" evidence="1">
    <location>
        <begin position="432"/>
        <end position="470"/>
    </location>
</feature>
<reference evidence="2 3" key="1">
    <citation type="journal article" date="2020" name="Nat. Commun.">
        <title>Donkey genomes provide new insights into domestication and selection for coat color.</title>
        <authorList>
            <person name="Wang"/>
            <person name="C."/>
            <person name="Li"/>
            <person name="H."/>
            <person name="Guo"/>
            <person name="Y."/>
            <person name="Huang"/>
            <person name="J."/>
            <person name="Sun"/>
            <person name="Y."/>
            <person name="Min"/>
            <person name="J."/>
            <person name="Wang"/>
            <person name="J."/>
            <person name="Fang"/>
            <person name="X."/>
            <person name="Zhao"/>
            <person name="Z."/>
            <person name="Wang"/>
            <person name="S."/>
            <person name="Zhang"/>
            <person name="Y."/>
            <person name="Liu"/>
            <person name="Q."/>
            <person name="Jiang"/>
            <person name="Q."/>
            <person name="Wang"/>
            <person name="X."/>
            <person name="Guo"/>
            <person name="Y."/>
            <person name="Yang"/>
            <person name="C."/>
            <person name="Wang"/>
            <person name="Y."/>
            <person name="Tian"/>
            <person name="F."/>
            <person name="Zhuang"/>
            <person name="G."/>
            <person name="Fan"/>
            <person name="Y."/>
            <person name="Gao"/>
            <person name="Q."/>
            <person name="Li"/>
            <person name="Y."/>
            <person name="Ju"/>
            <person name="Z."/>
            <person name="Li"/>
            <person name="J."/>
            <person name="Li"/>
            <person name="R."/>
            <person name="Hou"/>
            <person name="M."/>
            <person name="Yang"/>
            <person name="G."/>
            <person name="Liu"/>
            <person name="G."/>
            <person name="Liu"/>
            <person name="W."/>
            <person name="Guo"/>
            <person name="J."/>
            <person name="Pan"/>
            <person name="S."/>
            <person name="Fan"/>
            <person name="G."/>
            <person name="Zhang"/>
            <person name="W."/>
            <person name="Zhang"/>
            <person name="R."/>
            <person name="Yu"/>
            <person name="J."/>
            <person name="Zhang"/>
            <person name="X."/>
            <person name="Yin"/>
            <person name="Q."/>
            <person name="Ji"/>
            <person name="C."/>
            <person name="Jin"/>
            <person name="Y."/>
            <person name="Yue"/>
            <person name="G."/>
            <person name="Liu"/>
            <person name="M."/>
            <person name="Xu"/>
            <person name="J."/>
            <person name="Liu"/>
            <person name="S."/>
            <person name="Jordana"/>
            <person name="J."/>
            <person name="Noce"/>
            <person name="A."/>
            <person name="Amills"/>
            <person name="M."/>
            <person name="Wu"/>
            <person name="D.D."/>
            <person name="Li"/>
            <person name="S."/>
            <person name="Zhou"/>
            <person name="X. and Zhong"/>
            <person name="J."/>
        </authorList>
    </citation>
    <scope>NUCLEOTIDE SEQUENCE [LARGE SCALE GENOMIC DNA]</scope>
</reference>
<proteinExistence type="predicted"/>
<gene>
    <name evidence="2" type="primary">IQCC</name>
</gene>
<organism evidence="2 3">
    <name type="scientific">Equus asinus</name>
    <name type="common">Donkey</name>
    <name type="synonym">Equus africanus asinus</name>
    <dbReference type="NCBI Taxonomy" id="9793"/>
    <lineage>
        <taxon>Eukaryota</taxon>
        <taxon>Metazoa</taxon>
        <taxon>Chordata</taxon>
        <taxon>Craniata</taxon>
        <taxon>Vertebrata</taxon>
        <taxon>Euteleostomi</taxon>
        <taxon>Mammalia</taxon>
        <taxon>Eutheria</taxon>
        <taxon>Laurasiatheria</taxon>
        <taxon>Perissodactyla</taxon>
        <taxon>Equidae</taxon>
        <taxon>Equus</taxon>
    </lineage>
</organism>
<evidence type="ECO:0000313" key="2">
    <source>
        <dbReference type="Ensembl" id="ENSEASP00005057924.1"/>
    </source>
</evidence>